<keyword evidence="3" id="KW-0479">Metal-binding</keyword>
<keyword evidence="5" id="KW-0862">Zinc</keyword>
<dbReference type="InterPro" id="IPR002933">
    <property type="entry name" value="Peptidase_M20"/>
</dbReference>
<dbReference type="Pfam" id="PF01546">
    <property type="entry name" value="Peptidase_M20"/>
    <property type="match status" value="1"/>
</dbReference>
<evidence type="ECO:0000256" key="2">
    <source>
        <dbReference type="ARBA" id="ARBA00022605"/>
    </source>
</evidence>
<evidence type="ECO:0000256" key="3">
    <source>
        <dbReference type="ARBA" id="ARBA00022723"/>
    </source>
</evidence>
<evidence type="ECO:0000313" key="8">
    <source>
        <dbReference type="EMBL" id="MFC3517096.1"/>
    </source>
</evidence>
<dbReference type="InterPro" id="IPR050072">
    <property type="entry name" value="Peptidase_M20A"/>
</dbReference>
<keyword evidence="7" id="KW-0170">Cobalt</keyword>
<keyword evidence="2" id="KW-0028">Amino-acid biosynthesis</keyword>
<organism evidence="8 9">
    <name type="scientific">Amycolatopsis halotolerans</name>
    <dbReference type="NCBI Taxonomy" id="330083"/>
    <lineage>
        <taxon>Bacteria</taxon>
        <taxon>Bacillati</taxon>
        <taxon>Actinomycetota</taxon>
        <taxon>Actinomycetes</taxon>
        <taxon>Pseudonocardiales</taxon>
        <taxon>Pseudonocardiaceae</taxon>
        <taxon>Amycolatopsis</taxon>
    </lineage>
</organism>
<keyword evidence="1" id="KW-0963">Cytoplasm</keyword>
<keyword evidence="9" id="KW-1185">Reference proteome</keyword>
<evidence type="ECO:0000313" key="9">
    <source>
        <dbReference type="Proteomes" id="UP001595764"/>
    </source>
</evidence>
<accession>A0ABV7QUW9</accession>
<name>A0ABV7QUW9_9PSEU</name>
<dbReference type="Proteomes" id="UP001595764">
    <property type="component" value="Unassembled WGS sequence"/>
</dbReference>
<keyword evidence="6" id="KW-0457">Lysine biosynthesis</keyword>
<reference evidence="9" key="1">
    <citation type="journal article" date="2019" name="Int. J. Syst. Evol. Microbiol.">
        <title>The Global Catalogue of Microorganisms (GCM) 10K type strain sequencing project: providing services to taxonomists for standard genome sequencing and annotation.</title>
        <authorList>
            <consortium name="The Broad Institute Genomics Platform"/>
            <consortium name="The Broad Institute Genome Sequencing Center for Infectious Disease"/>
            <person name="Wu L."/>
            <person name="Ma J."/>
        </authorList>
    </citation>
    <scope>NUCLEOTIDE SEQUENCE [LARGE SCALE GENOMIC DNA]</scope>
    <source>
        <strain evidence="9">CGMCC 4.7682</strain>
    </source>
</reference>
<evidence type="ECO:0000256" key="6">
    <source>
        <dbReference type="ARBA" id="ARBA00023154"/>
    </source>
</evidence>
<gene>
    <name evidence="8" type="ORF">ACFORO_43525</name>
</gene>
<dbReference type="InterPro" id="IPR010175">
    <property type="entry name" value="LysK"/>
</dbReference>
<dbReference type="HAMAP" id="MF_01120">
    <property type="entry name" value="LysK"/>
    <property type="match status" value="1"/>
</dbReference>
<sequence length="362" mass="38866">MTIQDFSTREGELVDSAAVALLAEAVSIPSVSGEERRLAERLREIAAGFGAESFLDDVGNAHAIVGSGARTVVLLSHLDTVPGEVPFEHGETHIRGRGAVDAKGPLIAMLVAALTSRDLGLRVHWIGVVEEEALSSRGAEHVRETVPVPDAVLVGEPSGSSTVTVGYKGMVQLDVRCEVTRTHTATPELKSSETLIAALARLLDVFSTRGNANFADVGMVVKNGNFEPFSSRCSLSFRTPPHTSPEELRHQVAAILGEHVAVTLRYEVPPVVVPRSSPCVRALSRAIAIEGRKPRYSLKTGTSDMNTLSRTWTVPMATYGPGDPYQNHTDGEHIAIAEYLAGVRILRTALRELDNSLLEVKS</sequence>
<dbReference type="SUPFAM" id="SSF53187">
    <property type="entry name" value="Zn-dependent exopeptidases"/>
    <property type="match status" value="1"/>
</dbReference>
<evidence type="ECO:0000256" key="7">
    <source>
        <dbReference type="ARBA" id="ARBA00023285"/>
    </source>
</evidence>
<dbReference type="PANTHER" id="PTHR43808:SF28">
    <property type="entry name" value="[LYSW]-LYSINE_[LYSW]-ORNITHINE HYDROLASE"/>
    <property type="match status" value="1"/>
</dbReference>
<dbReference type="RefSeq" id="WP_377873908.1">
    <property type="nucleotide sequence ID" value="NZ_JBHMAY010000061.1"/>
</dbReference>
<dbReference type="NCBIfam" id="TIGR01902">
    <property type="entry name" value="dapE-lys-deAc"/>
    <property type="match status" value="1"/>
</dbReference>
<dbReference type="Gene3D" id="3.40.630.10">
    <property type="entry name" value="Zn peptidases"/>
    <property type="match status" value="2"/>
</dbReference>
<comment type="caution">
    <text evidence="8">The sequence shown here is derived from an EMBL/GenBank/DDBJ whole genome shotgun (WGS) entry which is preliminary data.</text>
</comment>
<evidence type="ECO:0000256" key="4">
    <source>
        <dbReference type="ARBA" id="ARBA00022801"/>
    </source>
</evidence>
<dbReference type="PANTHER" id="PTHR43808">
    <property type="entry name" value="ACETYLORNITHINE DEACETYLASE"/>
    <property type="match status" value="1"/>
</dbReference>
<evidence type="ECO:0000256" key="5">
    <source>
        <dbReference type="ARBA" id="ARBA00022833"/>
    </source>
</evidence>
<evidence type="ECO:0000256" key="1">
    <source>
        <dbReference type="ARBA" id="ARBA00022490"/>
    </source>
</evidence>
<keyword evidence="4" id="KW-0378">Hydrolase</keyword>
<protein>
    <submittedName>
        <fullName evidence="8">M20/M25/M40 family metallo-hydrolase</fullName>
    </submittedName>
</protein>
<dbReference type="EMBL" id="JBHRWI010000074">
    <property type="protein sequence ID" value="MFC3517096.1"/>
    <property type="molecule type" value="Genomic_DNA"/>
</dbReference>
<proteinExistence type="inferred from homology"/>